<dbReference type="Proteomes" id="UP001199916">
    <property type="component" value="Unassembled WGS sequence"/>
</dbReference>
<feature type="transmembrane region" description="Helical" evidence="2">
    <location>
        <begin position="41"/>
        <end position="58"/>
    </location>
</feature>
<protein>
    <submittedName>
        <fullName evidence="4">PH domain-containing protein</fullName>
    </submittedName>
</protein>
<reference evidence="4 5" key="1">
    <citation type="submission" date="2021-11" db="EMBL/GenBank/DDBJ databases">
        <title>Draft genome sequence of Paenibacillus profundus YoMME, a new Gram-positive bacteria with exoelectrogenic properties.</title>
        <authorList>
            <person name="Hubenova Y."/>
            <person name="Hubenova E."/>
            <person name="Manasiev Y."/>
            <person name="Peykov S."/>
            <person name="Mitov M."/>
        </authorList>
    </citation>
    <scope>NUCLEOTIDE SEQUENCE [LARGE SCALE GENOMIC DNA]</scope>
    <source>
        <strain evidence="4 5">YoMME</strain>
    </source>
</reference>
<proteinExistence type="predicted"/>
<dbReference type="RefSeq" id="WP_233699169.1">
    <property type="nucleotide sequence ID" value="NZ_JAJNBZ010000042.1"/>
</dbReference>
<feature type="domain" description="YdbS-like PH" evidence="3">
    <location>
        <begin position="60"/>
        <end position="137"/>
    </location>
</feature>
<comment type="caution">
    <text evidence="4">The sequence shown here is derived from an EMBL/GenBank/DDBJ whole genome shotgun (WGS) entry which is preliminary data.</text>
</comment>
<gene>
    <name evidence="4" type="ORF">LQV63_28275</name>
</gene>
<keyword evidence="2" id="KW-0472">Membrane</keyword>
<keyword evidence="5" id="KW-1185">Reference proteome</keyword>
<evidence type="ECO:0000313" key="4">
    <source>
        <dbReference type="EMBL" id="MCE5173164.1"/>
    </source>
</evidence>
<feature type="transmembrane region" description="Helical" evidence="2">
    <location>
        <begin position="361"/>
        <end position="380"/>
    </location>
</feature>
<evidence type="ECO:0000256" key="1">
    <source>
        <dbReference type="SAM" id="MobiDB-lite"/>
    </source>
</evidence>
<dbReference type="PANTHER" id="PTHR34473:SF2">
    <property type="entry name" value="UPF0699 TRANSMEMBRANE PROTEIN YDBT"/>
    <property type="match status" value="1"/>
</dbReference>
<dbReference type="PIRSF" id="PIRSF026631">
    <property type="entry name" value="UCP026631"/>
    <property type="match status" value="1"/>
</dbReference>
<feature type="region of interest" description="Disordered" evidence="1">
    <location>
        <begin position="144"/>
        <end position="164"/>
    </location>
</feature>
<sequence>MNKDTRLHPLFILFSLADTAKKLWPVLLIFLFKGAQNPNRILIIGGGVLFLFLMADVIKWRRFTYRMEADKLIIRHGLFMRDEKTIYFSRIHSVRVEQPLLQRLFGMAQLKIETPGGSAEADGVLPALTREAADQLRSMLMRQGKGAEPSGEAGDAEAEAREPREAGAAPLPGYAVRMTTGQLFVAALSTMNFGLVLAFFAGIISFADDIAKFIIPRSVFDKLLQFYETSVSGPMSILITVAGTLLLSWLLSTVLYIVKYYGFTAEQRDGDILITNGLFEKKMNIFKPERVQAIVVKEGLLRQALGYAEIEVRVLSADKKEALMLHPYVPVRQIPELLSRIIPGFDIGSVQHCAPRRAWWYYFRFRLLFLALAFLGLYWFQGPLAYWMLLLLPVLLLTGYLSFRDEGVGLQDRQLIVRNRIIARKTCYVLRPQIVALKLGHTYFQERKQLLSLTAHLLNGDSYSLTSLEERDLQEVWHWYRKRKGRV</sequence>
<name>A0ABS8YQE4_9BACL</name>
<dbReference type="InterPro" id="IPR014529">
    <property type="entry name" value="UCP026631"/>
</dbReference>
<accession>A0ABS8YQE4</accession>
<feature type="transmembrane region" description="Helical" evidence="2">
    <location>
        <begin position="237"/>
        <end position="258"/>
    </location>
</feature>
<dbReference type="Pfam" id="PF03703">
    <property type="entry name" value="bPH_2"/>
    <property type="match status" value="2"/>
</dbReference>
<evidence type="ECO:0000313" key="5">
    <source>
        <dbReference type="Proteomes" id="UP001199916"/>
    </source>
</evidence>
<feature type="domain" description="YdbS-like PH" evidence="3">
    <location>
        <begin position="261"/>
        <end position="336"/>
    </location>
</feature>
<dbReference type="PANTHER" id="PTHR34473">
    <property type="entry name" value="UPF0699 TRANSMEMBRANE PROTEIN YDBS"/>
    <property type="match status" value="1"/>
</dbReference>
<evidence type="ECO:0000259" key="3">
    <source>
        <dbReference type="Pfam" id="PF03703"/>
    </source>
</evidence>
<organism evidence="4 5">
    <name type="scientific">Paenibacillus profundus</name>
    <dbReference type="NCBI Taxonomy" id="1173085"/>
    <lineage>
        <taxon>Bacteria</taxon>
        <taxon>Bacillati</taxon>
        <taxon>Bacillota</taxon>
        <taxon>Bacilli</taxon>
        <taxon>Bacillales</taxon>
        <taxon>Paenibacillaceae</taxon>
        <taxon>Paenibacillus</taxon>
    </lineage>
</organism>
<evidence type="ECO:0000256" key="2">
    <source>
        <dbReference type="SAM" id="Phobius"/>
    </source>
</evidence>
<keyword evidence="2" id="KW-1133">Transmembrane helix</keyword>
<dbReference type="EMBL" id="JAJNBZ010000042">
    <property type="protein sequence ID" value="MCE5173164.1"/>
    <property type="molecule type" value="Genomic_DNA"/>
</dbReference>
<dbReference type="InterPro" id="IPR005182">
    <property type="entry name" value="YdbS-like_PH"/>
</dbReference>
<feature type="transmembrane region" description="Helical" evidence="2">
    <location>
        <begin position="386"/>
        <end position="403"/>
    </location>
</feature>
<feature type="transmembrane region" description="Helical" evidence="2">
    <location>
        <begin position="183"/>
        <end position="207"/>
    </location>
</feature>
<keyword evidence="2" id="KW-0812">Transmembrane</keyword>